<dbReference type="Proteomes" id="UP000008237">
    <property type="component" value="Unassembled WGS sequence"/>
</dbReference>
<evidence type="ECO:0000256" key="3">
    <source>
        <dbReference type="ARBA" id="ARBA00022763"/>
    </source>
</evidence>
<feature type="region of interest" description="Disordered" evidence="8">
    <location>
        <begin position="30"/>
        <end position="51"/>
    </location>
</feature>
<feature type="domain" description="Uracil-DNA glycosylase-like" evidence="9">
    <location>
        <begin position="110"/>
        <end position="244"/>
    </location>
</feature>
<dbReference type="InterPro" id="IPR036895">
    <property type="entry name" value="Uracil-DNA_glycosylase-like_sf"/>
</dbReference>
<keyword evidence="6" id="KW-0234">DNA repair</keyword>
<name>E2BD37_HARSA</name>
<dbReference type="InParanoid" id="E2BD37"/>
<dbReference type="Gene3D" id="3.40.470.10">
    <property type="entry name" value="Uracil-DNA glycosylase-like domain"/>
    <property type="match status" value="2"/>
</dbReference>
<keyword evidence="3" id="KW-0227">DNA damage</keyword>
<keyword evidence="4" id="KW-0378">Hydrolase</keyword>
<dbReference type="FunCoup" id="E2BD37">
    <property type="interactions" value="785"/>
</dbReference>
<evidence type="ECO:0000313" key="11">
    <source>
        <dbReference type="Proteomes" id="UP000008237"/>
    </source>
</evidence>
<dbReference type="AlphaFoldDB" id="E2BD37"/>
<dbReference type="InterPro" id="IPR039134">
    <property type="entry name" value="SMUG1"/>
</dbReference>
<dbReference type="SUPFAM" id="SSF52141">
    <property type="entry name" value="Uracil-DNA glycosylase-like"/>
    <property type="match status" value="1"/>
</dbReference>
<dbReference type="GO" id="GO:0003677">
    <property type="term" value="F:DNA binding"/>
    <property type="evidence" value="ECO:0007669"/>
    <property type="project" value="UniProtKB-KW"/>
</dbReference>
<dbReference type="STRING" id="610380.E2BD37"/>
<dbReference type="Pfam" id="PF03167">
    <property type="entry name" value="UDG"/>
    <property type="match status" value="1"/>
</dbReference>
<reference evidence="10 11" key="1">
    <citation type="journal article" date="2010" name="Science">
        <title>Genomic comparison of the ants Camponotus floridanus and Harpegnathos saltator.</title>
        <authorList>
            <person name="Bonasio R."/>
            <person name="Zhang G."/>
            <person name="Ye C."/>
            <person name="Mutti N.S."/>
            <person name="Fang X."/>
            <person name="Qin N."/>
            <person name="Donahue G."/>
            <person name="Yang P."/>
            <person name="Li Q."/>
            <person name="Li C."/>
            <person name="Zhang P."/>
            <person name="Huang Z."/>
            <person name="Berger S.L."/>
            <person name="Reinberg D."/>
            <person name="Wang J."/>
            <person name="Liebig J."/>
        </authorList>
    </citation>
    <scope>NUCLEOTIDE SEQUENCE [LARGE SCALE GENOMIC DNA]</scope>
    <source>
        <strain evidence="10 11">R22 G/1</strain>
    </source>
</reference>
<dbReference type="EMBL" id="GL447563">
    <property type="protein sequence ID" value="EFN86379.1"/>
    <property type="molecule type" value="Genomic_DNA"/>
</dbReference>
<sequence>MPRTKRIRAVNEDLQAFAYSRTKRLKRTDTISSELSNDKTSTDLDSNTEKNGDAVAHTMSTLSESIADKLLSVEQQLSTKVQSITFQSSVQYIYNPLEYAFDTHAMYVRKYCNGSKKILFLGMNPGPWGMSQTGVPFGEISMVRDWLKISGSVGTPSKEHPNRKVTGFQCTRSEGEGQELLHRACDKSLVDAVQLLKVEIIVGIGKYAEKRAQIAAQTAGLQVQVMFLPHPSPRAVGNGNWNEKAIQHLEELKLMKFFKTADT</sequence>
<gene>
    <name evidence="10" type="ORF">EAI_02894</name>
</gene>
<proteinExistence type="inferred from homology"/>
<comment type="subcellular location">
    <subcellularLocation>
        <location evidence="1">Nucleus</location>
    </subcellularLocation>
</comment>
<dbReference type="OrthoDB" id="408702at2759"/>
<feature type="compositionally biased region" description="Basic and acidic residues" evidence="8">
    <location>
        <begin position="36"/>
        <end position="51"/>
    </location>
</feature>
<keyword evidence="11" id="KW-1185">Reference proteome</keyword>
<keyword evidence="7" id="KW-0539">Nucleus</keyword>
<evidence type="ECO:0000256" key="8">
    <source>
        <dbReference type="SAM" id="MobiDB-lite"/>
    </source>
</evidence>
<evidence type="ECO:0000256" key="2">
    <source>
        <dbReference type="ARBA" id="ARBA00007889"/>
    </source>
</evidence>
<comment type="similarity">
    <text evidence="2">Belongs to the uracil-DNA glycosylase (UDG) superfamily. SMUG1 family.</text>
</comment>
<evidence type="ECO:0000256" key="7">
    <source>
        <dbReference type="ARBA" id="ARBA00023242"/>
    </source>
</evidence>
<dbReference type="OMA" id="EYLCIER"/>
<organism evidence="11">
    <name type="scientific">Harpegnathos saltator</name>
    <name type="common">Jerdon's jumping ant</name>
    <dbReference type="NCBI Taxonomy" id="610380"/>
    <lineage>
        <taxon>Eukaryota</taxon>
        <taxon>Metazoa</taxon>
        <taxon>Ecdysozoa</taxon>
        <taxon>Arthropoda</taxon>
        <taxon>Hexapoda</taxon>
        <taxon>Insecta</taxon>
        <taxon>Pterygota</taxon>
        <taxon>Neoptera</taxon>
        <taxon>Endopterygota</taxon>
        <taxon>Hymenoptera</taxon>
        <taxon>Apocrita</taxon>
        <taxon>Aculeata</taxon>
        <taxon>Formicoidea</taxon>
        <taxon>Formicidae</taxon>
        <taxon>Ponerinae</taxon>
        <taxon>Ponerini</taxon>
        <taxon>Harpegnathos</taxon>
    </lineage>
</organism>
<evidence type="ECO:0000256" key="5">
    <source>
        <dbReference type="ARBA" id="ARBA00023125"/>
    </source>
</evidence>
<accession>E2BD37</accession>
<evidence type="ECO:0000259" key="9">
    <source>
        <dbReference type="Pfam" id="PF03167"/>
    </source>
</evidence>
<protein>
    <submittedName>
        <fullName evidence="10">Single-strand selective monofunctional uracil DNA glycosylase</fullName>
    </submittedName>
</protein>
<evidence type="ECO:0000256" key="1">
    <source>
        <dbReference type="ARBA" id="ARBA00004123"/>
    </source>
</evidence>
<dbReference type="PANTHER" id="PTHR13235">
    <property type="entry name" value="SINGLE-STRAND SELECTIVE MONOFUNCTIONAL URACIL DNA GLYCOSYLASE"/>
    <property type="match status" value="1"/>
</dbReference>
<evidence type="ECO:0000256" key="4">
    <source>
        <dbReference type="ARBA" id="ARBA00022801"/>
    </source>
</evidence>
<dbReference type="GO" id="GO:0017065">
    <property type="term" value="F:single-strand selective uracil DNA N-glycosylase activity"/>
    <property type="evidence" value="ECO:0007669"/>
    <property type="project" value="InterPro"/>
</dbReference>
<dbReference type="GO" id="GO:0006284">
    <property type="term" value="P:base-excision repair"/>
    <property type="evidence" value="ECO:0007669"/>
    <property type="project" value="InterPro"/>
</dbReference>
<evidence type="ECO:0000313" key="10">
    <source>
        <dbReference type="EMBL" id="EFN86379.1"/>
    </source>
</evidence>
<dbReference type="GO" id="GO:0005634">
    <property type="term" value="C:nucleus"/>
    <property type="evidence" value="ECO:0007669"/>
    <property type="project" value="UniProtKB-SubCell"/>
</dbReference>
<dbReference type="PANTHER" id="PTHR13235:SF2">
    <property type="entry name" value="SINGLE-STRAND SELECTIVE MONOFUNCTIONAL URACIL DNA GLYCOSYLASE"/>
    <property type="match status" value="1"/>
</dbReference>
<evidence type="ECO:0000256" key="6">
    <source>
        <dbReference type="ARBA" id="ARBA00023204"/>
    </source>
</evidence>
<dbReference type="InterPro" id="IPR005122">
    <property type="entry name" value="Uracil-DNA_glycosylase-like"/>
</dbReference>
<keyword evidence="5" id="KW-0238">DNA-binding</keyword>
<dbReference type="GO" id="GO:0000703">
    <property type="term" value="F:oxidized pyrimidine nucleobase lesion DNA N-glycosylase activity"/>
    <property type="evidence" value="ECO:0007669"/>
    <property type="project" value="TreeGrafter"/>
</dbReference>